<keyword evidence="6" id="KW-0297">G-protein coupled receptor</keyword>
<protein>
    <submittedName>
        <fullName evidence="14">Probable cyclin-dependent serine/threonine-protein kinase DDB_G0292550 isoform X2</fullName>
    </submittedName>
</protein>
<dbReference type="Pfam" id="PF00001">
    <property type="entry name" value="7tm_1"/>
    <property type="match status" value="2"/>
</dbReference>
<feature type="transmembrane region" description="Helical" evidence="11">
    <location>
        <begin position="310"/>
        <end position="334"/>
    </location>
</feature>
<keyword evidence="14" id="KW-0418">Kinase</keyword>
<organism evidence="13 14">
    <name type="scientific">Dermatophagoides pteronyssinus</name>
    <name type="common">European house dust mite</name>
    <dbReference type="NCBI Taxonomy" id="6956"/>
    <lineage>
        <taxon>Eukaryota</taxon>
        <taxon>Metazoa</taxon>
        <taxon>Ecdysozoa</taxon>
        <taxon>Arthropoda</taxon>
        <taxon>Chelicerata</taxon>
        <taxon>Arachnida</taxon>
        <taxon>Acari</taxon>
        <taxon>Acariformes</taxon>
        <taxon>Sarcoptiformes</taxon>
        <taxon>Astigmata</taxon>
        <taxon>Psoroptidia</taxon>
        <taxon>Analgoidea</taxon>
        <taxon>Pyroglyphidae</taxon>
        <taxon>Dermatophagoidinae</taxon>
        <taxon>Dermatophagoides</taxon>
    </lineage>
</organism>
<dbReference type="PANTHER" id="PTHR46925">
    <property type="entry name" value="G-PROTEIN COUPLED RECEPTOR TKR-1-RELATED"/>
    <property type="match status" value="1"/>
</dbReference>
<keyword evidence="7 11" id="KW-0472">Membrane</keyword>
<dbReference type="Proteomes" id="UP000515146">
    <property type="component" value="Unplaced"/>
</dbReference>
<dbReference type="RefSeq" id="XP_027197088.1">
    <property type="nucleotide sequence ID" value="XM_027341287.1"/>
</dbReference>
<name>A0A6P6XVT2_DERPT</name>
<evidence type="ECO:0000256" key="10">
    <source>
        <dbReference type="SAM" id="MobiDB-lite"/>
    </source>
</evidence>
<evidence type="ECO:0000256" key="2">
    <source>
        <dbReference type="ARBA" id="ARBA00010663"/>
    </source>
</evidence>
<feature type="region of interest" description="Disordered" evidence="10">
    <location>
        <begin position="683"/>
        <end position="743"/>
    </location>
</feature>
<evidence type="ECO:0000256" key="4">
    <source>
        <dbReference type="ARBA" id="ARBA00022692"/>
    </source>
</evidence>
<dbReference type="GO" id="GO:0004995">
    <property type="term" value="F:tachykinin receptor activity"/>
    <property type="evidence" value="ECO:0007669"/>
    <property type="project" value="InterPro"/>
</dbReference>
<comment type="subcellular location">
    <subcellularLocation>
        <location evidence="1">Cell membrane</location>
        <topology evidence="1">Multi-pass membrane protein</topology>
    </subcellularLocation>
</comment>
<evidence type="ECO:0000259" key="12">
    <source>
        <dbReference type="PROSITE" id="PS50262"/>
    </source>
</evidence>
<evidence type="ECO:0000256" key="1">
    <source>
        <dbReference type="ARBA" id="ARBA00004651"/>
    </source>
</evidence>
<gene>
    <name evidence="14" type="primary">LOC113791498</name>
</gene>
<keyword evidence="4 11" id="KW-0812">Transmembrane</keyword>
<evidence type="ECO:0000256" key="5">
    <source>
        <dbReference type="ARBA" id="ARBA00022989"/>
    </source>
</evidence>
<feature type="region of interest" description="Disordered" evidence="10">
    <location>
        <begin position="1"/>
        <end position="20"/>
    </location>
</feature>
<evidence type="ECO:0000256" key="7">
    <source>
        <dbReference type="ARBA" id="ARBA00023136"/>
    </source>
</evidence>
<feature type="compositionally biased region" description="Low complexity" evidence="10">
    <location>
        <begin position="583"/>
        <end position="598"/>
    </location>
</feature>
<dbReference type="GO" id="GO:0005886">
    <property type="term" value="C:plasma membrane"/>
    <property type="evidence" value="ECO:0007669"/>
    <property type="project" value="UniProtKB-SubCell"/>
</dbReference>
<evidence type="ECO:0000256" key="3">
    <source>
        <dbReference type="ARBA" id="ARBA00022475"/>
    </source>
</evidence>
<feature type="region of interest" description="Disordered" evidence="10">
    <location>
        <begin position="572"/>
        <end position="600"/>
    </location>
</feature>
<comment type="similarity">
    <text evidence="2">Belongs to the G-protein coupled receptor 1 family.</text>
</comment>
<evidence type="ECO:0000256" key="8">
    <source>
        <dbReference type="ARBA" id="ARBA00023170"/>
    </source>
</evidence>
<dbReference type="SUPFAM" id="SSF81321">
    <property type="entry name" value="Family A G protein-coupled receptor-like"/>
    <property type="match status" value="1"/>
</dbReference>
<evidence type="ECO:0000256" key="6">
    <source>
        <dbReference type="ARBA" id="ARBA00023040"/>
    </source>
</evidence>
<feature type="transmembrane region" description="Helical" evidence="11">
    <location>
        <begin position="132"/>
        <end position="154"/>
    </location>
</feature>
<feature type="transmembrane region" description="Helical" evidence="11">
    <location>
        <begin position="363"/>
        <end position="391"/>
    </location>
</feature>
<feature type="region of interest" description="Disordered" evidence="10">
    <location>
        <begin position="616"/>
        <end position="644"/>
    </location>
</feature>
<dbReference type="PROSITE" id="PS50262">
    <property type="entry name" value="G_PROTEIN_RECEP_F1_2"/>
    <property type="match status" value="1"/>
</dbReference>
<sequence length="743" mass="85090">MSMLIEKPTNNTSSSSSSSSTIQHLNNIMKQLYLDRQFPLNLDRQLKADETSAAASTSFNIITTSTPIFSLSPSLSTSSSMTTSSNLEVSFQETLLWSLLFYPMVILAAIGNLLIIWIIATKPLMRNIMNQYLMNLTLSDFLSVTFNASFNFIFMLHQHWPFGAIWTSSILFSLPALLYSDTEDLIQSLSTETFDDDDVVGHDELSLLPFESYNSTNASWFFTMNFLSTTETSVFNTIIDNATLNYLSNQLFQSSSSATSTTIMTTGKKTPSNSKTFETLDHGSSSPIFIRTLCIMRWPDGVSGFSTYEFLYNMAFLIFFYVIPVLTMIVALILMSRVLWPRELIGEHTTIPQNTLIRSKRKVVCMLICVISVFALCWLPYHSYFISIYWWPSLIKTSGIKHIYLAFYWFAMANSLFNPVILFAMNRRIRNYIKHYVKCACCTLTTNKNRKKIFRSINHHHNHNHQQHNNNCQQQTNPMRMLNYHYHYYPNRTNHFNNNNNNHCPHHHHCSQSSKQSQQSGIVGQHLQLQQAIQIEQSTNQIGNQMNNKPWTIQTNGIISNVSLPISLITANSRQHHHHHNNRTNQQVQSQQQQQSSSKTIKKVEFCCSKRDMYTSSDHSSFVPLSDDNDQSSSRMTRLKSETSAIGSKIRNNLNYHPYFLQNDHHSCPSIFFTHNKNNESIDSVGYDDDDDNDDKNNDSPSLKVNISPSLNQSNHKNRQSSIKKSNSMTMENYPSNNGPVSV</sequence>
<keyword evidence="13" id="KW-1185">Reference proteome</keyword>
<evidence type="ECO:0000256" key="9">
    <source>
        <dbReference type="ARBA" id="ARBA00023224"/>
    </source>
</evidence>
<keyword evidence="8" id="KW-0675">Receptor</keyword>
<dbReference type="OrthoDB" id="5981855at2759"/>
<dbReference type="InterPro" id="IPR000276">
    <property type="entry name" value="GPCR_Rhodpsn"/>
</dbReference>
<evidence type="ECO:0000256" key="11">
    <source>
        <dbReference type="SAM" id="Phobius"/>
    </source>
</evidence>
<keyword evidence="14" id="KW-0808">Transferase</keyword>
<dbReference type="GO" id="GO:0016301">
    <property type="term" value="F:kinase activity"/>
    <property type="evidence" value="ECO:0007669"/>
    <property type="project" value="UniProtKB-KW"/>
</dbReference>
<evidence type="ECO:0000313" key="13">
    <source>
        <dbReference type="Proteomes" id="UP000515146"/>
    </source>
</evidence>
<feature type="transmembrane region" description="Helical" evidence="11">
    <location>
        <begin position="403"/>
        <end position="425"/>
    </location>
</feature>
<evidence type="ECO:0000313" key="14">
    <source>
        <dbReference type="RefSeq" id="XP_027197088.1"/>
    </source>
</evidence>
<feature type="domain" description="G-protein coupled receptors family 1 profile" evidence="12">
    <location>
        <begin position="111"/>
        <end position="422"/>
    </location>
</feature>
<keyword evidence="3" id="KW-1003">Cell membrane</keyword>
<feature type="compositionally biased region" description="Polar residues" evidence="10">
    <location>
        <begin position="631"/>
        <end position="644"/>
    </location>
</feature>
<dbReference type="PANTHER" id="PTHR46925:SF2">
    <property type="entry name" value="G-PROTEIN COUPLED RECEPTOR TKR-1-RELATED"/>
    <property type="match status" value="1"/>
</dbReference>
<keyword evidence="5 11" id="KW-1133">Transmembrane helix</keyword>
<dbReference type="PRINTS" id="PR00237">
    <property type="entry name" value="GPCRRHODOPSN"/>
</dbReference>
<accession>A0A6P6XVT2</accession>
<dbReference type="AlphaFoldDB" id="A0A6P6XVT2"/>
<dbReference type="Gene3D" id="1.20.1070.10">
    <property type="entry name" value="Rhodopsin 7-helix transmembrane proteins"/>
    <property type="match status" value="2"/>
</dbReference>
<feature type="compositionally biased region" description="Polar residues" evidence="10">
    <location>
        <begin position="700"/>
        <end position="743"/>
    </location>
</feature>
<feature type="transmembrane region" description="Helical" evidence="11">
    <location>
        <begin position="95"/>
        <end position="120"/>
    </location>
</feature>
<proteinExistence type="inferred from homology"/>
<dbReference type="InterPro" id="IPR017452">
    <property type="entry name" value="GPCR_Rhodpsn_7TM"/>
</dbReference>
<keyword evidence="9" id="KW-0807">Transducer</keyword>
<dbReference type="InterPro" id="IPR001681">
    <property type="entry name" value="Neurokn_rcpt"/>
</dbReference>
<reference evidence="14" key="1">
    <citation type="submission" date="2025-08" db="UniProtKB">
        <authorList>
            <consortium name="RefSeq"/>
        </authorList>
    </citation>
    <scope>IDENTIFICATION</scope>
    <source>
        <strain evidence="14">Airmid</strain>
    </source>
</reference>